<reference evidence="4" key="1">
    <citation type="submission" date="2017-01" db="EMBL/GenBank/DDBJ databases">
        <authorList>
            <person name="Wang Y."/>
            <person name="White M."/>
            <person name="Kvist S."/>
            <person name="Moncalvo J.-M."/>
        </authorList>
    </citation>
    <scope>NUCLEOTIDE SEQUENCE [LARGE SCALE GENOMIC DNA]</scope>
    <source>
        <strain evidence="4">COL-18-3</strain>
    </source>
</reference>
<sequence>MFYKGLICLCVVQLCTSILHGSEDKSENLVTATLAISDENNILKAFYTPKRHSEKYAASIQIKHKNNWESIVREEGTAEPSLPHSVEVVHLSHYDANGIENSTITRNAQIVSDDIVILDEGEENYEVEDDYEMGEDAHINTSTYLSTKMDEKKTSDAIVDSTESGVEKYYRSDESGGEQSSGIDGNKNNKIPTGTYEIDVMYITNSKNSFVQEPTTIQFGKNDNQYDAGHIDYENDYYDEDDEDEGEDEDEDEDMNQYDDHQNSTNNNEYTPTDINTTKDMTVGVYVKIKTEEKSHNSIKSTKNEYIASPEIKNGHLDYFKAVEKTMHKGTNEDNNTATLIKTIRIFSGTNAYKYTPTSTPTPTPTSTSTSTSSITLTPTPTPTSMSILPKKLNINSDTFDRDNIHAYFTNAMRIDEHLTYANEGNISIGETKITFSPSTTLVFSEKPTIRHKANLQKTESKHKMESIENVVQNTQNNSINEPPEHIIRVADNISIEPTIPPQWVGKAAKSDIDDKLRAIGEYENLITTETANGVSKDQGNIRLIVNTEKASKYTESIFDKVFIPSPTGTQKVAKSISRVSPTEVLDKHTLQTIGYRESKEKKDKDKTPNRVCRKKIFNGIKNIRILMEPQPYQKHLTKSTSNKYIGRKNINGYGKNHLYNLHFKNLEENHLHGRPKTVPKRCQRIKHKVWRNQNNKLLDNSSERSKKDVEFKSDTKFRLRTHKYVGYYRRKNNSKESQFRNNMKEKTCRARNNIKVKKRTRSRYNAKYNKGLYKTSEKRSTNAEGRTKQNLSRYTSKFRFGVPIGYNYNIYHRKLRAQDAIRYFGYGNTIVPNNTYEQGRCRPGIAYNIHECHLDDDDITEM</sequence>
<evidence type="ECO:0000256" key="1">
    <source>
        <dbReference type="SAM" id="MobiDB-lite"/>
    </source>
</evidence>
<feature type="region of interest" description="Disordered" evidence="1">
    <location>
        <begin position="236"/>
        <end position="276"/>
    </location>
</feature>
<dbReference type="AlphaFoldDB" id="A0A1R1PV06"/>
<feature type="compositionally biased region" description="Polar residues" evidence="1">
    <location>
        <begin position="263"/>
        <end position="276"/>
    </location>
</feature>
<feature type="region of interest" description="Disordered" evidence="1">
    <location>
        <begin position="164"/>
        <end position="192"/>
    </location>
</feature>
<feature type="compositionally biased region" description="Low complexity" evidence="1">
    <location>
        <begin position="356"/>
        <end position="385"/>
    </location>
</feature>
<comment type="caution">
    <text evidence="3">The sequence shown here is derived from an EMBL/GenBank/DDBJ whole genome shotgun (WGS) entry which is preliminary data.</text>
</comment>
<accession>A0A1R1PV06</accession>
<evidence type="ECO:0000313" key="3">
    <source>
        <dbReference type="EMBL" id="OMH84786.1"/>
    </source>
</evidence>
<feature type="region of interest" description="Disordered" evidence="1">
    <location>
        <begin position="355"/>
        <end position="385"/>
    </location>
</feature>
<dbReference type="Proteomes" id="UP000188320">
    <property type="component" value="Unassembled WGS sequence"/>
</dbReference>
<feature type="signal peptide" evidence="2">
    <location>
        <begin position="1"/>
        <end position="17"/>
    </location>
</feature>
<keyword evidence="4" id="KW-1185">Reference proteome</keyword>
<protein>
    <submittedName>
        <fullName evidence="3">Uncharacterized protein</fullName>
    </submittedName>
</protein>
<evidence type="ECO:0000313" key="4">
    <source>
        <dbReference type="Proteomes" id="UP000188320"/>
    </source>
</evidence>
<gene>
    <name evidence="3" type="ORF">AX774_g1670</name>
</gene>
<evidence type="ECO:0000256" key="2">
    <source>
        <dbReference type="SAM" id="SignalP"/>
    </source>
</evidence>
<feature type="chain" id="PRO_5012390316" evidence="2">
    <location>
        <begin position="18"/>
        <end position="863"/>
    </location>
</feature>
<proteinExistence type="predicted"/>
<feature type="compositionally biased region" description="Basic and acidic residues" evidence="1">
    <location>
        <begin position="165"/>
        <end position="174"/>
    </location>
</feature>
<dbReference type="EMBL" id="LSSK01000148">
    <property type="protein sequence ID" value="OMH84786.1"/>
    <property type="molecule type" value="Genomic_DNA"/>
</dbReference>
<organism evidence="3 4">
    <name type="scientific">Zancudomyces culisetae</name>
    <name type="common">Gut fungus</name>
    <name type="synonym">Smittium culisetae</name>
    <dbReference type="NCBI Taxonomy" id="1213189"/>
    <lineage>
        <taxon>Eukaryota</taxon>
        <taxon>Fungi</taxon>
        <taxon>Fungi incertae sedis</taxon>
        <taxon>Zoopagomycota</taxon>
        <taxon>Kickxellomycotina</taxon>
        <taxon>Harpellomycetes</taxon>
        <taxon>Harpellales</taxon>
        <taxon>Legeriomycetaceae</taxon>
        <taxon>Zancudomyces</taxon>
    </lineage>
</organism>
<feature type="compositionally biased region" description="Acidic residues" evidence="1">
    <location>
        <begin position="236"/>
        <end position="257"/>
    </location>
</feature>
<keyword evidence="2" id="KW-0732">Signal</keyword>
<feature type="compositionally biased region" description="Polar residues" evidence="1">
    <location>
        <begin position="177"/>
        <end position="192"/>
    </location>
</feature>
<name>A0A1R1PV06_ZANCU</name>